<evidence type="ECO:0000313" key="1">
    <source>
        <dbReference type="EMBL" id="HJC87893.1"/>
    </source>
</evidence>
<name>A0A9D2QKT9_9FIRM</name>
<proteinExistence type="predicted"/>
<evidence type="ECO:0000313" key="2">
    <source>
        <dbReference type="Proteomes" id="UP000823922"/>
    </source>
</evidence>
<sequence>MEPGRAHPAQNRPEEIEKPRQYYLPWLRILCVIQDAGPKKAAAMKLFRKRMDENGPYFLENQKREASVVWLC</sequence>
<comment type="caution">
    <text evidence="1">The sequence shown here is derived from an EMBL/GenBank/DDBJ whole genome shotgun (WGS) entry which is preliminary data.</text>
</comment>
<gene>
    <name evidence="1" type="ORF">H9926_07760</name>
</gene>
<organism evidence="1 2">
    <name type="scientific">Candidatus Eisenbergiella intestinigallinarum</name>
    <dbReference type="NCBI Taxonomy" id="2838549"/>
    <lineage>
        <taxon>Bacteria</taxon>
        <taxon>Bacillati</taxon>
        <taxon>Bacillota</taxon>
        <taxon>Clostridia</taxon>
        <taxon>Lachnospirales</taxon>
        <taxon>Lachnospiraceae</taxon>
        <taxon>Eisenbergiella</taxon>
    </lineage>
</organism>
<dbReference type="Proteomes" id="UP000823922">
    <property type="component" value="Unassembled WGS sequence"/>
</dbReference>
<accession>A0A9D2QKT9</accession>
<reference evidence="1" key="2">
    <citation type="submission" date="2021-04" db="EMBL/GenBank/DDBJ databases">
        <authorList>
            <person name="Gilroy R."/>
        </authorList>
    </citation>
    <scope>NUCLEOTIDE SEQUENCE</scope>
    <source>
        <strain evidence="1">ChiBcec1-1630</strain>
    </source>
</reference>
<reference evidence="1" key="1">
    <citation type="journal article" date="2021" name="PeerJ">
        <title>Extensive microbial diversity within the chicken gut microbiome revealed by metagenomics and culture.</title>
        <authorList>
            <person name="Gilroy R."/>
            <person name="Ravi A."/>
            <person name="Getino M."/>
            <person name="Pursley I."/>
            <person name="Horton D.L."/>
            <person name="Alikhan N.F."/>
            <person name="Baker D."/>
            <person name="Gharbi K."/>
            <person name="Hall N."/>
            <person name="Watson M."/>
            <person name="Adriaenssens E.M."/>
            <person name="Foster-Nyarko E."/>
            <person name="Jarju S."/>
            <person name="Secka A."/>
            <person name="Antonio M."/>
            <person name="Oren A."/>
            <person name="Chaudhuri R.R."/>
            <person name="La Ragione R."/>
            <person name="Hildebrand F."/>
            <person name="Pallen M.J."/>
        </authorList>
    </citation>
    <scope>NUCLEOTIDE SEQUENCE</scope>
    <source>
        <strain evidence="1">ChiBcec1-1630</strain>
    </source>
</reference>
<protein>
    <submittedName>
        <fullName evidence="1">Uncharacterized protein</fullName>
    </submittedName>
</protein>
<dbReference type="AlphaFoldDB" id="A0A9D2QKT9"/>
<dbReference type="EMBL" id="DWVS01000195">
    <property type="protein sequence ID" value="HJC87893.1"/>
    <property type="molecule type" value="Genomic_DNA"/>
</dbReference>